<sequence>MRIALIDSGLGLLSTAAALRAARPDADLVLSMDPDGMPWGPREADEVVERVLAAVAAAVRHEPDVITIACNTASVTALARVRAEYEPGIPVVGTVPAIKVAAGRGLPFAIWATPATTASAYQRDLIDRFAGDVPATPVACPGLADAIQAADTDLIDRAIAVAAESTPSDVAAVVLGCTHYDLVADRIRAAFARPVDLHTAAPAVARQTLVRIGAEPKPDMPVTGTLTVLASGRPAPLPAQALTYPEAHALSPTHP</sequence>
<comment type="caution">
    <text evidence="2">The sequence shown here is derived from an EMBL/GenBank/DDBJ whole genome shotgun (WGS) entry which is preliminary data.</text>
</comment>
<gene>
    <name evidence="2" type="ORF">HNP84_008770</name>
</gene>
<evidence type="ECO:0000256" key="1">
    <source>
        <dbReference type="ARBA" id="ARBA00023235"/>
    </source>
</evidence>
<keyword evidence="1 2" id="KW-0413">Isomerase</keyword>
<dbReference type="SUPFAM" id="SSF53681">
    <property type="entry name" value="Aspartate/glutamate racemase"/>
    <property type="match status" value="2"/>
</dbReference>
<dbReference type="InterPro" id="IPR001920">
    <property type="entry name" value="Asp/Glu_race"/>
</dbReference>
<dbReference type="EC" id="5.1.1.3" evidence="2"/>
<dbReference type="EMBL" id="JACHGN010000026">
    <property type="protein sequence ID" value="MBB5139008.1"/>
    <property type="molecule type" value="Genomic_DNA"/>
</dbReference>
<evidence type="ECO:0000313" key="2">
    <source>
        <dbReference type="EMBL" id="MBB5139008.1"/>
    </source>
</evidence>
<dbReference type="Proteomes" id="UP000578449">
    <property type="component" value="Unassembled WGS sequence"/>
</dbReference>
<dbReference type="AlphaFoldDB" id="A0A840PHH3"/>
<name>A0A840PHH3_9ACTN</name>
<dbReference type="GO" id="GO:0008881">
    <property type="term" value="F:glutamate racemase activity"/>
    <property type="evidence" value="ECO:0007669"/>
    <property type="project" value="UniProtKB-EC"/>
</dbReference>
<dbReference type="Pfam" id="PF01177">
    <property type="entry name" value="Asp_Glu_race"/>
    <property type="match status" value="1"/>
</dbReference>
<proteinExistence type="predicted"/>
<dbReference type="RefSeq" id="WP_185055847.1">
    <property type="nucleotide sequence ID" value="NZ_BAABIX010000014.1"/>
</dbReference>
<reference evidence="2 3" key="1">
    <citation type="submission" date="2020-08" db="EMBL/GenBank/DDBJ databases">
        <title>Genomic Encyclopedia of Type Strains, Phase IV (KMG-IV): sequencing the most valuable type-strain genomes for metagenomic binning, comparative biology and taxonomic classification.</title>
        <authorList>
            <person name="Goeker M."/>
        </authorList>
    </citation>
    <scope>NUCLEOTIDE SEQUENCE [LARGE SCALE GENOMIC DNA]</scope>
    <source>
        <strain evidence="2 3">DSM 45615</strain>
    </source>
</reference>
<accession>A0A840PHH3</accession>
<keyword evidence="3" id="KW-1185">Reference proteome</keyword>
<protein>
    <submittedName>
        <fullName evidence="2">Glutamate racemase</fullName>
        <ecNumber evidence="2">5.1.1.3</ecNumber>
    </submittedName>
</protein>
<dbReference type="Gene3D" id="3.40.50.1860">
    <property type="match status" value="2"/>
</dbReference>
<dbReference type="GO" id="GO:0009252">
    <property type="term" value="P:peptidoglycan biosynthetic process"/>
    <property type="evidence" value="ECO:0007669"/>
    <property type="project" value="TreeGrafter"/>
</dbReference>
<dbReference type="InterPro" id="IPR015942">
    <property type="entry name" value="Asp/Glu/hydantoin_racemase"/>
</dbReference>
<dbReference type="PANTHER" id="PTHR21198">
    <property type="entry name" value="GLUTAMATE RACEMASE"/>
    <property type="match status" value="1"/>
</dbReference>
<dbReference type="PANTHER" id="PTHR21198:SF2">
    <property type="entry name" value="GLUTAMATE RACEMASE"/>
    <property type="match status" value="1"/>
</dbReference>
<organism evidence="2 3">
    <name type="scientific">Thermocatellispora tengchongensis</name>
    <dbReference type="NCBI Taxonomy" id="1073253"/>
    <lineage>
        <taxon>Bacteria</taxon>
        <taxon>Bacillati</taxon>
        <taxon>Actinomycetota</taxon>
        <taxon>Actinomycetes</taxon>
        <taxon>Streptosporangiales</taxon>
        <taxon>Streptosporangiaceae</taxon>
        <taxon>Thermocatellispora</taxon>
    </lineage>
</organism>
<evidence type="ECO:0000313" key="3">
    <source>
        <dbReference type="Proteomes" id="UP000578449"/>
    </source>
</evidence>